<feature type="transmembrane region" description="Helical" evidence="6">
    <location>
        <begin position="406"/>
        <end position="425"/>
    </location>
</feature>
<keyword evidence="5 6" id="KW-0472">Membrane</keyword>
<accession>A0A6L7GII9</accession>
<evidence type="ECO:0000313" key="8">
    <source>
        <dbReference type="Proteomes" id="UP000473531"/>
    </source>
</evidence>
<comment type="subcellular location">
    <subcellularLocation>
        <location evidence="1">Cell membrane</location>
        <topology evidence="1">Multi-pass membrane protein</topology>
    </subcellularLocation>
</comment>
<evidence type="ECO:0000256" key="1">
    <source>
        <dbReference type="ARBA" id="ARBA00004651"/>
    </source>
</evidence>
<dbReference type="AlphaFoldDB" id="A0A6L7GII9"/>
<dbReference type="GO" id="GO:0005886">
    <property type="term" value="C:plasma membrane"/>
    <property type="evidence" value="ECO:0007669"/>
    <property type="project" value="UniProtKB-SubCell"/>
</dbReference>
<feature type="transmembrane region" description="Helical" evidence="6">
    <location>
        <begin position="381"/>
        <end position="400"/>
    </location>
</feature>
<dbReference type="PANTHER" id="PTHR30250">
    <property type="entry name" value="PST FAMILY PREDICTED COLANIC ACID TRANSPORTER"/>
    <property type="match status" value="1"/>
</dbReference>
<sequence>MQIDFRRFGRGLVGNVSGQSASFLAQLAVQLVSVPVFTLSWGIERYGIWLILYTLPAYLATLSLGFGGAAGNDMVAAVAQGRRHDAARTYAAVRSGFAGLSLVAALIGAALIFGPAARLLDFAQPYAHGQAQWAAMALVAYGLANLQMSNWALALRATDGFARFLYLASITAMVEMAIALALVLAGGGLVMAAVGLAVGRCAGWLATGLMIHRHAPWLAQSGWAFSMGEARRLARPALAMAMVPLGFAIQLQGTIMALGMAAGPAAVPVFTTVRTLARFAIQLTSVVNVASMPVFTHAAAQDDTARKADLVALNLTTALVVLLPAAMAIALAGPAVIRIWTGGAIIAPAALVAVMAASLVFGGLWLVLANLVLALNQHGRYSYAFVGLACVSVGACAVLARSMGALGAGITAAGFDMAMLVMLVWQARRAGILAAGSFSTAPRRSWTLIADRLPRLFRR</sequence>
<feature type="transmembrane region" description="Helical" evidence="6">
    <location>
        <begin position="48"/>
        <end position="70"/>
    </location>
</feature>
<evidence type="ECO:0000313" key="7">
    <source>
        <dbReference type="EMBL" id="MXP15380.1"/>
    </source>
</evidence>
<feature type="transmembrane region" description="Helical" evidence="6">
    <location>
        <begin position="133"/>
        <end position="153"/>
    </location>
</feature>
<dbReference type="RefSeq" id="WP_160601909.1">
    <property type="nucleotide sequence ID" value="NZ_WTYU01000002.1"/>
</dbReference>
<proteinExistence type="predicted"/>
<feature type="transmembrane region" description="Helical" evidence="6">
    <location>
        <begin position="21"/>
        <end position="42"/>
    </location>
</feature>
<dbReference type="PANTHER" id="PTHR30250:SF26">
    <property type="entry name" value="PSMA PROTEIN"/>
    <property type="match status" value="1"/>
</dbReference>
<comment type="caution">
    <text evidence="7">The sequence shown here is derived from an EMBL/GenBank/DDBJ whole genome shotgun (WGS) entry which is preliminary data.</text>
</comment>
<dbReference type="Proteomes" id="UP000473531">
    <property type="component" value="Unassembled WGS sequence"/>
</dbReference>
<feature type="transmembrane region" description="Helical" evidence="6">
    <location>
        <begin position="345"/>
        <end position="369"/>
    </location>
</feature>
<evidence type="ECO:0000256" key="5">
    <source>
        <dbReference type="ARBA" id="ARBA00023136"/>
    </source>
</evidence>
<evidence type="ECO:0008006" key="9">
    <source>
        <dbReference type="Google" id="ProtNLM"/>
    </source>
</evidence>
<dbReference type="OrthoDB" id="7011692at2"/>
<organism evidence="7 8">
    <name type="scientific">Allopontixanthobacter confluentis</name>
    <dbReference type="NCBI Taxonomy" id="1849021"/>
    <lineage>
        <taxon>Bacteria</taxon>
        <taxon>Pseudomonadati</taxon>
        <taxon>Pseudomonadota</taxon>
        <taxon>Alphaproteobacteria</taxon>
        <taxon>Sphingomonadales</taxon>
        <taxon>Erythrobacteraceae</taxon>
        <taxon>Allopontixanthobacter</taxon>
    </lineage>
</organism>
<dbReference type="InterPro" id="IPR050833">
    <property type="entry name" value="Poly_Biosynth_Transport"/>
</dbReference>
<reference evidence="7 8" key="1">
    <citation type="submission" date="2019-12" db="EMBL/GenBank/DDBJ databases">
        <title>Genomic-based taxomic classification of the family Erythrobacteraceae.</title>
        <authorList>
            <person name="Xu L."/>
        </authorList>
    </citation>
    <scope>NUCLEOTIDE SEQUENCE [LARGE SCALE GENOMIC DNA]</scope>
    <source>
        <strain evidence="7 8">KCTC 52259</strain>
    </source>
</reference>
<gene>
    <name evidence="7" type="ORF">GRI44_11530</name>
</gene>
<keyword evidence="2" id="KW-1003">Cell membrane</keyword>
<dbReference type="EMBL" id="WTYU01000002">
    <property type="protein sequence ID" value="MXP15380.1"/>
    <property type="molecule type" value="Genomic_DNA"/>
</dbReference>
<keyword evidence="4 6" id="KW-1133">Transmembrane helix</keyword>
<feature type="transmembrane region" description="Helical" evidence="6">
    <location>
        <begin position="237"/>
        <end position="259"/>
    </location>
</feature>
<keyword evidence="8" id="KW-1185">Reference proteome</keyword>
<evidence type="ECO:0000256" key="6">
    <source>
        <dbReference type="SAM" id="Phobius"/>
    </source>
</evidence>
<protein>
    <recommendedName>
        <fullName evidence="9">Membrane protein involved in the export of O-antigen and teichoic acid</fullName>
    </recommendedName>
</protein>
<name>A0A6L7GII9_9SPHN</name>
<keyword evidence="3 6" id="KW-0812">Transmembrane</keyword>
<evidence type="ECO:0000256" key="3">
    <source>
        <dbReference type="ARBA" id="ARBA00022692"/>
    </source>
</evidence>
<feature type="transmembrane region" description="Helical" evidence="6">
    <location>
        <begin position="91"/>
        <end position="113"/>
    </location>
</feature>
<feature type="transmembrane region" description="Helical" evidence="6">
    <location>
        <begin position="311"/>
        <end position="333"/>
    </location>
</feature>
<evidence type="ECO:0000256" key="4">
    <source>
        <dbReference type="ARBA" id="ARBA00022989"/>
    </source>
</evidence>
<evidence type="ECO:0000256" key="2">
    <source>
        <dbReference type="ARBA" id="ARBA00022475"/>
    </source>
</evidence>